<dbReference type="InterPro" id="IPR036188">
    <property type="entry name" value="FAD/NAD-bd_sf"/>
</dbReference>
<proteinExistence type="inferred from homology"/>
<dbReference type="Proteomes" id="UP000510937">
    <property type="component" value="Chromosome"/>
</dbReference>
<dbReference type="Gene3D" id="3.30.390.120">
    <property type="match status" value="1"/>
</dbReference>
<keyword evidence="4" id="KW-0963">Cytoplasm</keyword>
<evidence type="ECO:0000256" key="6">
    <source>
        <dbReference type="ARBA" id="ARBA00022827"/>
    </source>
</evidence>
<dbReference type="EC" id="1.18.1.-" evidence="11"/>
<evidence type="ECO:0000313" key="11">
    <source>
        <dbReference type="EMBL" id="MBA8125289.1"/>
    </source>
</evidence>
<dbReference type="EMBL" id="JABXRN010000001">
    <property type="protein sequence ID" value="MBA8125289.1"/>
    <property type="molecule type" value="Genomic_DNA"/>
</dbReference>
<feature type="domain" description="Rubredoxin binding" evidence="10">
    <location>
        <begin position="306"/>
        <end position="375"/>
    </location>
</feature>
<dbReference type="PANTHER" id="PTHR43429">
    <property type="entry name" value="PYRIDINE NUCLEOTIDE-DISULFIDE OXIDOREDUCTASE DOMAIN-CONTAINING"/>
    <property type="match status" value="1"/>
</dbReference>
<gene>
    <name evidence="11" type="primary">norW</name>
    <name evidence="11" type="ORF">HV064_15445</name>
    <name evidence="12" type="ORF">HV234_06035</name>
</gene>
<sequence length="377" mass="41023">MSDGIVIIGSGFAARQLVKNIRKQDPNIPLTLIAADSMDEYNKPDLSHVVSRGQNADDLTLQTAGEFAEQYNLRLFPHTWVSDIDADNQVVKSQDREWRYDKLVLATGATPFIPLVPGRELMLTLNSQREYGAAQSQLRDAKRVLIVGGGLIGCELAMDFCRAGKAVTVVDNSASVLSALMPPEASSRLQHRLTDMGVDLMLKSQLQSLAQSADGIRVTLDRQRTLTVDAVVAAAGLRPETALARHAGLQTHRGVVVNSQLQTSHPAIYALGDCAEINGMVLPFLQPILLSAMCLGKNLLTQQGELKLPPMLVKVKTPDLPLHLAGDTRREDLTWHIVAAKDGLVAKGVDAENQLRAFVVSEDRMKDAFALLKQLVS</sequence>
<comment type="cofactor">
    <cofactor evidence="1">
        <name>FAD</name>
        <dbReference type="ChEBI" id="CHEBI:57692"/>
    </cofactor>
</comment>
<evidence type="ECO:0000256" key="5">
    <source>
        <dbReference type="ARBA" id="ARBA00022630"/>
    </source>
</evidence>
<evidence type="ECO:0000313" key="12">
    <source>
        <dbReference type="EMBL" id="QLO51118.1"/>
    </source>
</evidence>
<dbReference type="Pfam" id="PF18113">
    <property type="entry name" value="Rbx_binding"/>
    <property type="match status" value="1"/>
</dbReference>
<keyword evidence="8" id="KW-0520">NAD</keyword>
<organism evidence="11 14">
    <name type="scientific">Klebsiella grimontii</name>
    <dbReference type="NCBI Taxonomy" id="2058152"/>
    <lineage>
        <taxon>Bacteria</taxon>
        <taxon>Pseudomonadati</taxon>
        <taxon>Pseudomonadota</taxon>
        <taxon>Gammaproteobacteria</taxon>
        <taxon>Enterobacterales</taxon>
        <taxon>Enterobacteriaceae</taxon>
        <taxon>Klebsiella/Raoultella group</taxon>
        <taxon>Klebsiella</taxon>
    </lineage>
</organism>
<keyword evidence="6" id="KW-0274">FAD</keyword>
<reference evidence="13 14" key="1">
    <citation type="submission" date="2020-06" db="EMBL/GenBank/DDBJ databases">
        <title>REHAB project genomes.</title>
        <authorList>
            <person name="Shaw L.P."/>
        </authorList>
    </citation>
    <scope>NUCLEOTIDE SEQUENCE [LARGE SCALE GENOMIC DNA]</scope>
    <source>
        <strain evidence="11 14">RHBSTW-00092</strain>
        <strain evidence="13">RHBSTW-00555</strain>
    </source>
</reference>
<evidence type="ECO:0000259" key="10">
    <source>
        <dbReference type="Pfam" id="PF18113"/>
    </source>
</evidence>
<keyword evidence="7 11" id="KW-0560">Oxidoreductase</keyword>
<dbReference type="SUPFAM" id="SSF51905">
    <property type="entry name" value="FAD/NAD(P)-binding domain"/>
    <property type="match status" value="1"/>
</dbReference>
<evidence type="ECO:0000256" key="4">
    <source>
        <dbReference type="ARBA" id="ARBA00022490"/>
    </source>
</evidence>
<evidence type="ECO:0000256" key="1">
    <source>
        <dbReference type="ARBA" id="ARBA00001974"/>
    </source>
</evidence>
<evidence type="ECO:0000256" key="8">
    <source>
        <dbReference type="ARBA" id="ARBA00023027"/>
    </source>
</evidence>
<dbReference type="PRINTS" id="PR00368">
    <property type="entry name" value="FADPNR"/>
</dbReference>
<evidence type="ECO:0000256" key="2">
    <source>
        <dbReference type="ARBA" id="ARBA00004496"/>
    </source>
</evidence>
<dbReference type="InterPro" id="IPR050260">
    <property type="entry name" value="FAD-bd_OxRdtase"/>
</dbReference>
<accession>A0A839CN60</accession>
<dbReference type="PANTHER" id="PTHR43429:SF3">
    <property type="entry name" value="NITRITE REDUCTASE [NAD(P)H]"/>
    <property type="match status" value="1"/>
</dbReference>
<evidence type="ECO:0000313" key="13">
    <source>
        <dbReference type="Proteomes" id="UP000510937"/>
    </source>
</evidence>
<dbReference type="Proteomes" id="UP000557483">
    <property type="component" value="Unassembled WGS sequence"/>
</dbReference>
<protein>
    <submittedName>
        <fullName evidence="11">NADH:flavorubredoxin reductase NorW</fullName>
        <ecNumber evidence="11">1.18.1.-</ecNumber>
    </submittedName>
</protein>
<keyword evidence="5" id="KW-0285">Flavoprotein</keyword>
<comment type="subcellular location">
    <subcellularLocation>
        <location evidence="2">Cytoplasm</location>
    </subcellularLocation>
</comment>
<evidence type="ECO:0000256" key="7">
    <source>
        <dbReference type="ARBA" id="ARBA00023002"/>
    </source>
</evidence>
<evidence type="ECO:0000313" key="14">
    <source>
        <dbReference type="Proteomes" id="UP000557483"/>
    </source>
</evidence>
<dbReference type="EMBL" id="CP055315">
    <property type="protein sequence ID" value="QLO51118.1"/>
    <property type="molecule type" value="Genomic_DNA"/>
</dbReference>
<comment type="similarity">
    <text evidence="3">Belongs to the FAD-dependent oxidoreductase family.</text>
</comment>
<dbReference type="NCBIfam" id="NF003437">
    <property type="entry name" value="PRK04965.1"/>
    <property type="match status" value="1"/>
</dbReference>
<evidence type="ECO:0000259" key="9">
    <source>
        <dbReference type="Pfam" id="PF07992"/>
    </source>
</evidence>
<dbReference type="Gene3D" id="3.50.50.60">
    <property type="entry name" value="FAD/NAD(P)-binding domain"/>
    <property type="match status" value="2"/>
</dbReference>
<dbReference type="InterPro" id="IPR023753">
    <property type="entry name" value="FAD/NAD-binding_dom"/>
</dbReference>
<dbReference type="GO" id="GO:0016491">
    <property type="term" value="F:oxidoreductase activity"/>
    <property type="evidence" value="ECO:0007669"/>
    <property type="project" value="UniProtKB-KW"/>
</dbReference>
<feature type="domain" description="FAD/NAD(P)-binding" evidence="9">
    <location>
        <begin position="5"/>
        <end position="275"/>
    </location>
</feature>
<evidence type="ECO:0000256" key="3">
    <source>
        <dbReference type="ARBA" id="ARBA00006442"/>
    </source>
</evidence>
<dbReference type="PRINTS" id="PR00411">
    <property type="entry name" value="PNDRDTASEI"/>
</dbReference>
<dbReference type="Pfam" id="PF07992">
    <property type="entry name" value="Pyr_redox_2"/>
    <property type="match status" value="1"/>
</dbReference>
<dbReference type="InterPro" id="IPR041364">
    <property type="entry name" value="Rbx-bd"/>
</dbReference>
<name>A0A839CN60_9ENTR</name>
<dbReference type="AlphaFoldDB" id="A0A839CN60"/>
<reference evidence="12" key="2">
    <citation type="journal article" date="2021" name="Microb. Genom.">
        <title>A genomic epidemiological study shows that prevalence of antimicrobial resistance in Enterobacterales is associated with the livestock host, as well as antimicrobial usage.</title>
        <authorList>
            <person name="AbuOun M."/>
            <person name="Jones H."/>
            <person name="Stubberfield E."/>
            <person name="Gilson D."/>
            <person name="Shaw L.P."/>
            <person name="Hubbard A.T.M."/>
            <person name="Chau K.K."/>
            <person name="Sebra R."/>
            <person name="Peto T.E.A."/>
            <person name="Crook D.W."/>
            <person name="Read D.S."/>
            <person name="Gweon H.S."/>
            <person name="Walker A.S."/>
            <person name="Stoesser N."/>
            <person name="Smith R.P."/>
            <person name="Anjum M.F."/>
            <person name="On Behalf Of The Rehab Consortium."/>
        </authorList>
    </citation>
    <scope>NUCLEOTIDE SEQUENCE</scope>
    <source>
        <strain evidence="12">RHBSTW-00555</strain>
    </source>
</reference>
<dbReference type="GO" id="GO:0005737">
    <property type="term" value="C:cytoplasm"/>
    <property type="evidence" value="ECO:0007669"/>
    <property type="project" value="UniProtKB-SubCell"/>
</dbReference>
<dbReference type="RefSeq" id="WP_024358440.1">
    <property type="nucleotide sequence ID" value="NZ_CABGKM010000017.1"/>
</dbReference>